<dbReference type="SUPFAM" id="SSF55931">
    <property type="entry name" value="Glutamine synthetase/guanido kinase"/>
    <property type="match status" value="1"/>
</dbReference>
<keyword evidence="6" id="KW-0067">ATP-binding</keyword>
<dbReference type="Proteomes" id="UP000009007">
    <property type="component" value="Chromosome I"/>
</dbReference>
<dbReference type="RefSeq" id="WP_014867460.1">
    <property type="nucleotide sequence ID" value="NC_018227.2"/>
</dbReference>
<dbReference type="GO" id="GO:0046872">
    <property type="term" value="F:metal ion binding"/>
    <property type="evidence" value="ECO:0007669"/>
    <property type="project" value="UniProtKB-KW"/>
</dbReference>
<evidence type="ECO:0000256" key="4">
    <source>
        <dbReference type="ARBA" id="ARBA00022723"/>
    </source>
</evidence>
<dbReference type="EMBL" id="HE964772">
    <property type="protein sequence ID" value="CCJ36485.1"/>
    <property type="molecule type" value="Genomic_DNA"/>
</dbReference>
<evidence type="ECO:0000256" key="8">
    <source>
        <dbReference type="PROSITE-ProRule" id="PRU01330"/>
    </source>
</evidence>
<keyword evidence="7" id="KW-0460">Magnesium</keyword>
<comment type="cofactor">
    <cofactor evidence="1">
        <name>Mg(2+)</name>
        <dbReference type="ChEBI" id="CHEBI:18420"/>
    </cofactor>
</comment>
<accession>I7KZW3</accession>
<dbReference type="GeneID" id="13355955"/>
<evidence type="ECO:0000256" key="5">
    <source>
        <dbReference type="ARBA" id="ARBA00022741"/>
    </source>
</evidence>
<dbReference type="InterPro" id="IPR036651">
    <property type="entry name" value="Gln_synt_N_sf"/>
</dbReference>
<gene>
    <name evidence="12" type="primary">glnA1</name>
    <name evidence="12" type="ordered locus">BN140_1562</name>
</gene>
<dbReference type="InterPro" id="IPR014746">
    <property type="entry name" value="Gln_synth/guanido_kin_cat_dom"/>
</dbReference>
<proteinExistence type="inferred from homology"/>
<dbReference type="PROSITE" id="PS51986">
    <property type="entry name" value="GS_BETA_GRASP"/>
    <property type="match status" value="1"/>
</dbReference>
<dbReference type="PANTHER" id="PTHR43785">
    <property type="entry name" value="GAMMA-GLUTAMYLPUTRESCINE SYNTHETASE"/>
    <property type="match status" value="1"/>
</dbReference>
<comment type="similarity">
    <text evidence="2 8 9">Belongs to the glutamine synthetase family.</text>
</comment>
<dbReference type="GO" id="GO:0004356">
    <property type="term" value="F:glutamine synthetase activity"/>
    <property type="evidence" value="ECO:0007669"/>
    <property type="project" value="UniProtKB-EC"/>
</dbReference>
<dbReference type="KEGG" id="mbg:BN140_1562"/>
<feature type="domain" description="GS beta-grasp" evidence="10">
    <location>
        <begin position="16"/>
        <end position="101"/>
    </location>
</feature>
<dbReference type="PROSITE" id="PS00180">
    <property type="entry name" value="GLNA_1"/>
    <property type="match status" value="1"/>
</dbReference>
<organism evidence="12 13">
    <name type="scientific">Methanoculleus bourgensis (strain ATCC 43281 / DSM 3045 / OCM 15 / MS2)</name>
    <name type="common">Methanogenium bourgense</name>
    <dbReference type="NCBI Taxonomy" id="1201294"/>
    <lineage>
        <taxon>Archaea</taxon>
        <taxon>Methanobacteriati</taxon>
        <taxon>Methanobacteriota</taxon>
        <taxon>Stenosarchaea group</taxon>
        <taxon>Methanomicrobia</taxon>
        <taxon>Methanomicrobiales</taxon>
        <taxon>Methanomicrobiaceae</taxon>
        <taxon>Methanoculleus</taxon>
    </lineage>
</organism>
<evidence type="ECO:0000313" key="13">
    <source>
        <dbReference type="Proteomes" id="UP000009007"/>
    </source>
</evidence>
<keyword evidence="3 12" id="KW-0436">Ligase</keyword>
<evidence type="ECO:0000256" key="1">
    <source>
        <dbReference type="ARBA" id="ARBA00001946"/>
    </source>
</evidence>
<reference evidence="13" key="1">
    <citation type="journal article" date="2012" name="J. Bacteriol.">
        <title>Complete genome sequence of the hydrogenotrophic, methanogenic archaeon Methanoculleus bourgensis strain MS2T, isolated from a sewage sludge digester.</title>
        <authorList>
            <person name="Maus I."/>
            <person name="Wibberg D."/>
            <person name="Stantscheff R."/>
            <person name="Eikmeyer F.G."/>
            <person name="Seffner A."/>
            <person name="Boelter J."/>
            <person name="Szczepanowski R."/>
            <person name="Blom J."/>
            <person name="Jaenicke S."/>
            <person name="Konig H."/>
            <person name="Puhler A."/>
            <person name="Schluter A."/>
        </authorList>
    </citation>
    <scope>NUCLEOTIDE SEQUENCE [LARGE SCALE GENOMIC DNA]</scope>
    <source>
        <strain evidence="13">ATCC 43281 / DSM 3045 / OCM 15 / MS2</strain>
    </source>
</reference>
<keyword evidence="4" id="KW-0479">Metal-binding</keyword>
<dbReference type="STRING" id="1201294.BN140_1562"/>
<dbReference type="AlphaFoldDB" id="I7KZW3"/>
<evidence type="ECO:0000256" key="6">
    <source>
        <dbReference type="ARBA" id="ARBA00022840"/>
    </source>
</evidence>
<dbReference type="InterPro" id="IPR008146">
    <property type="entry name" value="Gln_synth_cat_dom"/>
</dbReference>
<dbReference type="PATRIC" id="fig|1201294.9.peg.1716"/>
<dbReference type="PANTHER" id="PTHR43785:SF12">
    <property type="entry name" value="TYPE-1 GLUTAMINE SYNTHETASE 2"/>
    <property type="match status" value="1"/>
</dbReference>
<evidence type="ECO:0000256" key="3">
    <source>
        <dbReference type="ARBA" id="ARBA00022598"/>
    </source>
</evidence>
<dbReference type="SUPFAM" id="SSF54368">
    <property type="entry name" value="Glutamine synthetase, N-terminal domain"/>
    <property type="match status" value="1"/>
</dbReference>
<evidence type="ECO:0000259" key="10">
    <source>
        <dbReference type="PROSITE" id="PS51986"/>
    </source>
</evidence>
<name>I7KZW3_METBM</name>
<sequence length="443" mass="49310">MSGDATSVMLERIEQDNVRFLHLQFTDLIGMPKNVAIPVKQAEKALTSGIGFDGSSIEGFVRIEESDMVLKPDLSTYTLLPWGPREYTVARFMCDVYKASSGKPFEGDPRHVLRVAMEDAARDGYIFNTGPELEFFLFRMVDGRPTTLFQDVGGYFDLAPTDLAEDVRREIIIALTEMGFEIEASHHEVAESQHEIDFKYSDALHTADNVITFKFAVKTMALMRGLHASFMAKPIYGICGSGMHTNCSLEKDGVNAFYDPDAPRQLSETCMHFIGGLLKHAKAITRVANPTINSYKRLVPGYEAPCYISWSAGNRSALVRVPTPRGNSTRVEFRSPDPTCNPYLTFAAMLTAGMEGVRERIEPPASIDKNIYHMTLEERAGAGIETLPGDLYAAHQALLADDLICRALGPHVVEALTSVAEAEWESYRTTVHPWELDRYLATY</sequence>
<evidence type="ECO:0000256" key="9">
    <source>
        <dbReference type="RuleBase" id="RU000384"/>
    </source>
</evidence>
<keyword evidence="13" id="KW-1185">Reference proteome</keyword>
<evidence type="ECO:0000313" key="12">
    <source>
        <dbReference type="EMBL" id="CCJ36485.1"/>
    </source>
</evidence>
<dbReference type="SMART" id="SM01230">
    <property type="entry name" value="Gln-synt_C"/>
    <property type="match status" value="1"/>
</dbReference>
<feature type="domain" description="GS catalytic" evidence="11">
    <location>
        <begin position="109"/>
        <end position="443"/>
    </location>
</feature>
<dbReference type="Gene3D" id="3.30.590.10">
    <property type="entry name" value="Glutamine synthetase/guanido kinase, catalytic domain"/>
    <property type="match status" value="1"/>
</dbReference>
<dbReference type="GO" id="GO:0006542">
    <property type="term" value="P:glutamine biosynthetic process"/>
    <property type="evidence" value="ECO:0007669"/>
    <property type="project" value="InterPro"/>
</dbReference>
<dbReference type="Pfam" id="PF00120">
    <property type="entry name" value="Gln-synt_C"/>
    <property type="match status" value="1"/>
</dbReference>
<dbReference type="Pfam" id="PF03951">
    <property type="entry name" value="Gln-synt_N"/>
    <property type="match status" value="1"/>
</dbReference>
<dbReference type="HOGENOM" id="CLU_017290_1_3_2"/>
<dbReference type="InterPro" id="IPR008147">
    <property type="entry name" value="Gln_synt_N"/>
</dbReference>
<evidence type="ECO:0000256" key="7">
    <source>
        <dbReference type="ARBA" id="ARBA00022842"/>
    </source>
</evidence>
<dbReference type="FunFam" id="3.30.590.10:FF:000003">
    <property type="entry name" value="Glutamine synthetase 2"/>
    <property type="match status" value="1"/>
</dbReference>
<dbReference type="PROSITE" id="PS51987">
    <property type="entry name" value="GS_CATALYTIC"/>
    <property type="match status" value="1"/>
</dbReference>
<dbReference type="GO" id="GO:0005524">
    <property type="term" value="F:ATP binding"/>
    <property type="evidence" value="ECO:0007669"/>
    <property type="project" value="UniProtKB-KW"/>
</dbReference>
<evidence type="ECO:0000256" key="2">
    <source>
        <dbReference type="ARBA" id="ARBA00009897"/>
    </source>
</evidence>
<dbReference type="BioCyc" id="MBOU1201294:BN140_RS07790-MONOMER"/>
<keyword evidence="5" id="KW-0547">Nucleotide-binding</keyword>
<dbReference type="Gene3D" id="3.10.20.70">
    <property type="entry name" value="Glutamine synthetase, N-terminal domain"/>
    <property type="match status" value="1"/>
</dbReference>
<dbReference type="EC" id="6.3.1.2" evidence="12"/>
<evidence type="ECO:0000259" key="11">
    <source>
        <dbReference type="PROSITE" id="PS51987"/>
    </source>
</evidence>
<protein>
    <submittedName>
        <fullName evidence="12">Glutamine synthetase</fullName>
        <ecNumber evidence="12">6.3.1.2</ecNumber>
    </submittedName>
</protein>
<dbReference type="InterPro" id="IPR027302">
    <property type="entry name" value="Gln_synth_N_conserv_site"/>
</dbReference>